<evidence type="ECO:0000313" key="3">
    <source>
        <dbReference type="Proteomes" id="UP000775213"/>
    </source>
</evidence>
<feature type="region of interest" description="Disordered" evidence="1">
    <location>
        <begin position="102"/>
        <end position="136"/>
    </location>
</feature>
<reference evidence="2 3" key="1">
    <citation type="journal article" date="2021" name="Hortic Res">
        <title>Chromosome-scale assembly of the Dendrobium chrysotoxum genome enhances the understanding of orchid evolution.</title>
        <authorList>
            <person name="Zhang Y."/>
            <person name="Zhang G.Q."/>
            <person name="Zhang D."/>
            <person name="Liu X.D."/>
            <person name="Xu X.Y."/>
            <person name="Sun W.H."/>
            <person name="Yu X."/>
            <person name="Zhu X."/>
            <person name="Wang Z.W."/>
            <person name="Zhao X."/>
            <person name="Zhong W.Y."/>
            <person name="Chen H."/>
            <person name="Yin W.L."/>
            <person name="Huang T."/>
            <person name="Niu S.C."/>
            <person name="Liu Z.J."/>
        </authorList>
    </citation>
    <scope>NUCLEOTIDE SEQUENCE [LARGE SCALE GENOMIC DNA]</scope>
    <source>
        <strain evidence="2">Lindl</strain>
    </source>
</reference>
<dbReference type="EMBL" id="JAGFBR010000002">
    <property type="protein sequence ID" value="KAH0470085.1"/>
    <property type="molecule type" value="Genomic_DNA"/>
</dbReference>
<organism evidence="2 3">
    <name type="scientific">Dendrobium chrysotoxum</name>
    <name type="common">Orchid</name>
    <dbReference type="NCBI Taxonomy" id="161865"/>
    <lineage>
        <taxon>Eukaryota</taxon>
        <taxon>Viridiplantae</taxon>
        <taxon>Streptophyta</taxon>
        <taxon>Embryophyta</taxon>
        <taxon>Tracheophyta</taxon>
        <taxon>Spermatophyta</taxon>
        <taxon>Magnoliopsida</taxon>
        <taxon>Liliopsida</taxon>
        <taxon>Asparagales</taxon>
        <taxon>Orchidaceae</taxon>
        <taxon>Epidendroideae</taxon>
        <taxon>Malaxideae</taxon>
        <taxon>Dendrobiinae</taxon>
        <taxon>Dendrobium</taxon>
    </lineage>
</organism>
<accession>A0AAV7H7F0</accession>
<comment type="caution">
    <text evidence="2">The sequence shown here is derived from an EMBL/GenBank/DDBJ whole genome shotgun (WGS) entry which is preliminary data.</text>
</comment>
<proteinExistence type="predicted"/>
<evidence type="ECO:0000256" key="1">
    <source>
        <dbReference type="SAM" id="MobiDB-lite"/>
    </source>
</evidence>
<name>A0AAV7H7F0_DENCH</name>
<sequence>MGLLFVEMLLGPMVSKCKLCKVNSASQDEIVSKDFQGRKHVLQNGELVKRSRRMRTRTRYLSGEAEEKWSPCLVRVSKRRFKQRQTTRAAIDKRMRGFKLHEGRFDRRGDSHGRHRQSLSPQNFERKRGGQLPPWAERDSALEADVLWPEDHRRRILSPPLLVVTNTAADNPHKVLAPIKISQPLTRPAAGEEHINGEVMLPPHEMVSQRWVREKIACSICTGLGPGENRVLDLHRARSHA</sequence>
<gene>
    <name evidence="2" type="ORF">IEQ34_001643</name>
</gene>
<feature type="compositionally biased region" description="Basic and acidic residues" evidence="1">
    <location>
        <begin position="102"/>
        <end position="112"/>
    </location>
</feature>
<protein>
    <submittedName>
        <fullName evidence="2">Uncharacterized protein</fullName>
    </submittedName>
</protein>
<evidence type="ECO:0000313" key="2">
    <source>
        <dbReference type="EMBL" id="KAH0470085.1"/>
    </source>
</evidence>
<dbReference type="AlphaFoldDB" id="A0AAV7H7F0"/>
<dbReference type="Proteomes" id="UP000775213">
    <property type="component" value="Unassembled WGS sequence"/>
</dbReference>
<keyword evidence="3" id="KW-1185">Reference proteome</keyword>